<dbReference type="SUPFAM" id="SSF75005">
    <property type="entry name" value="Arabinanase/levansucrase/invertase"/>
    <property type="match status" value="1"/>
</dbReference>
<evidence type="ECO:0000256" key="5">
    <source>
        <dbReference type="PIRSR" id="PIRSR606710-2"/>
    </source>
</evidence>
<dbReference type="Proteomes" id="UP000510844">
    <property type="component" value="Chromosome"/>
</dbReference>
<sequence length="438" mass="46052">MRRPLARLLAALVAASCVLVAAPAGAATRTPTLALGTDFPDPDILKAGDTYHAYSTNNGNGNVPVATASALTGPWTRRADALPVLGAWASGGLTWAPDVSRRGDGTYLLYYTARSRSAGRQCIGAATSTSPLGPFTPVGSGPLVCDPAEGGDIDPSSFVDTDGRRYLLYKDDGNAVGQPTSLWAQAVAADGVTLQGGRIELLRSGRAEEAGVVEAPVLTRVGSHYVLFYSLGGYGGDGYQTSYASATSLAGPYTKAYRSLLTTASFDGAVRGPGGADVVREAGGDRLVFHGWLNNYSARGMYVADLGWAGDNPVVRGSRVRYEAERGTLHHCAVRSTTTASQGQVAAYLDYADSWVEVGVFAPRAGGYTAYVGYSAGYGDAEHTLTVNGGAGQVVAYPNTGWETWRQARADVVLNAGWNTLRLTRRSRWAELDYLEIA</sequence>
<dbReference type="PROSITE" id="PS51175">
    <property type="entry name" value="CBM6"/>
    <property type="match status" value="1"/>
</dbReference>
<feature type="domain" description="CBM6" evidence="8">
    <location>
        <begin position="320"/>
        <end position="438"/>
    </location>
</feature>
<feature type="active site" description="Proton acceptor" evidence="4">
    <location>
        <position position="41"/>
    </location>
</feature>
<dbReference type="GO" id="GO:0030246">
    <property type="term" value="F:carbohydrate binding"/>
    <property type="evidence" value="ECO:0007669"/>
    <property type="project" value="InterPro"/>
</dbReference>
<dbReference type="RefSeq" id="WP_181569102.1">
    <property type="nucleotide sequence ID" value="NZ_CP059322.2"/>
</dbReference>
<dbReference type="InterPro" id="IPR051795">
    <property type="entry name" value="Glycosyl_Hydrlase_43"/>
</dbReference>
<name>A0A7L6B3R7_9ACTN</name>
<dbReference type="AlphaFoldDB" id="A0A7L6B3R7"/>
<evidence type="ECO:0000259" key="8">
    <source>
        <dbReference type="PROSITE" id="PS51175"/>
    </source>
</evidence>
<evidence type="ECO:0000256" key="1">
    <source>
        <dbReference type="ARBA" id="ARBA00009865"/>
    </source>
</evidence>
<evidence type="ECO:0000256" key="6">
    <source>
        <dbReference type="RuleBase" id="RU361187"/>
    </source>
</evidence>
<reference evidence="10" key="1">
    <citation type="submission" date="2020-07" db="EMBL/GenBank/DDBJ databases">
        <title>A new Micromonospora strain with potent antibiotic activity isolated from the microbiome of a mid-Atlantic deep-sea sponge.</title>
        <authorList>
            <person name="Back C.R."/>
            <person name="Stennett H.L."/>
            <person name="Williams S.E."/>
            <person name="Wang L."/>
            <person name="Ojeda Gomez J."/>
            <person name="Abdulle O.M."/>
            <person name="Duffy T."/>
            <person name="Hendry K.R."/>
            <person name="Powell D."/>
            <person name="Stach J.E."/>
            <person name="Essex-Lopresti A.E."/>
            <person name="Willis C.L."/>
            <person name="Curnow P."/>
            <person name="Race P.R."/>
        </authorList>
    </citation>
    <scope>NUCLEOTIDE SEQUENCE [LARGE SCALE GENOMIC DNA]</scope>
    <source>
        <strain evidence="10">28ISP2-46</strain>
    </source>
</reference>
<dbReference type="Pfam" id="PF04616">
    <property type="entry name" value="Glyco_hydro_43"/>
    <property type="match status" value="1"/>
</dbReference>
<dbReference type="GO" id="GO:0004553">
    <property type="term" value="F:hydrolase activity, hydrolyzing O-glycosyl compounds"/>
    <property type="evidence" value="ECO:0007669"/>
    <property type="project" value="InterPro"/>
</dbReference>
<gene>
    <name evidence="9" type="ORF">H1D33_25480</name>
</gene>
<dbReference type="CDD" id="cd08999">
    <property type="entry name" value="GH43_ABN-like"/>
    <property type="match status" value="1"/>
</dbReference>
<feature type="chain" id="PRO_5029850595" evidence="7">
    <location>
        <begin position="27"/>
        <end position="438"/>
    </location>
</feature>
<dbReference type="EMBL" id="CP059322">
    <property type="protein sequence ID" value="QLQ36587.1"/>
    <property type="molecule type" value="Genomic_DNA"/>
</dbReference>
<dbReference type="GO" id="GO:0005975">
    <property type="term" value="P:carbohydrate metabolic process"/>
    <property type="evidence" value="ECO:0007669"/>
    <property type="project" value="InterPro"/>
</dbReference>
<comment type="similarity">
    <text evidence="1 6">Belongs to the glycosyl hydrolase 43 family.</text>
</comment>
<protein>
    <submittedName>
        <fullName evidence="9">Family 43 glycosylhydrolase</fullName>
    </submittedName>
</protein>
<keyword evidence="7" id="KW-0732">Signal</keyword>
<evidence type="ECO:0000313" key="9">
    <source>
        <dbReference type="EMBL" id="QLQ36587.1"/>
    </source>
</evidence>
<dbReference type="InterPro" id="IPR005084">
    <property type="entry name" value="CBM6"/>
</dbReference>
<evidence type="ECO:0000256" key="2">
    <source>
        <dbReference type="ARBA" id="ARBA00022801"/>
    </source>
</evidence>
<dbReference type="PANTHER" id="PTHR42812">
    <property type="entry name" value="BETA-XYLOSIDASE"/>
    <property type="match status" value="1"/>
</dbReference>
<accession>A0A7L6B3R7</accession>
<dbReference type="InterPro" id="IPR008979">
    <property type="entry name" value="Galactose-bd-like_sf"/>
</dbReference>
<feature type="signal peptide" evidence="7">
    <location>
        <begin position="1"/>
        <end position="26"/>
    </location>
</feature>
<keyword evidence="2 6" id="KW-0378">Hydrolase</keyword>
<feature type="site" description="Important for catalytic activity, responsible for pKa modulation of the active site Glu and correct orientation of both the proton donor and substrate" evidence="5">
    <location>
        <position position="154"/>
    </location>
</feature>
<dbReference type="Gene3D" id="2.115.10.20">
    <property type="entry name" value="Glycosyl hydrolase domain, family 43"/>
    <property type="match status" value="1"/>
</dbReference>
<reference evidence="9 10" key="2">
    <citation type="journal article" date="2021" name="Mar. Drugs">
        <title>A New Micromonospora Strain with Antibiotic Activity Isolated from the Microbiome of a Mid-Atlantic Deep-Sea Sponge.</title>
        <authorList>
            <person name="Back C.R."/>
            <person name="Stennett H.L."/>
            <person name="Williams S.E."/>
            <person name="Wang L."/>
            <person name="Ojeda Gomez J."/>
            <person name="Abdulle O.M."/>
            <person name="Duffy T."/>
            <person name="Neal C."/>
            <person name="Mantell J."/>
            <person name="Jepson M.A."/>
            <person name="Hendry K.R."/>
            <person name="Powell D."/>
            <person name="Stach J.E.M."/>
            <person name="Essex-Lopresti A.E."/>
            <person name="Willis C.L."/>
            <person name="Curnow P."/>
            <person name="Race P.R."/>
        </authorList>
    </citation>
    <scope>NUCLEOTIDE SEQUENCE [LARGE SCALE GENOMIC DNA]</scope>
    <source>
        <strain evidence="9 10">28ISP2-46</strain>
    </source>
</reference>
<dbReference type="InterPro" id="IPR006710">
    <property type="entry name" value="Glyco_hydro_43"/>
</dbReference>
<keyword evidence="3 6" id="KW-0326">Glycosidase</keyword>
<proteinExistence type="inferred from homology"/>
<dbReference type="PANTHER" id="PTHR42812:SF5">
    <property type="entry name" value="ENDO-ARABINASE"/>
    <property type="match status" value="1"/>
</dbReference>
<dbReference type="SUPFAM" id="SSF49785">
    <property type="entry name" value="Galactose-binding domain-like"/>
    <property type="match status" value="1"/>
</dbReference>
<evidence type="ECO:0000256" key="3">
    <source>
        <dbReference type="ARBA" id="ARBA00023295"/>
    </source>
</evidence>
<keyword evidence="10" id="KW-1185">Reference proteome</keyword>
<dbReference type="KEGG" id="mfeu:H1D33_25480"/>
<dbReference type="InterPro" id="IPR023296">
    <property type="entry name" value="Glyco_hydro_beta-prop_sf"/>
</dbReference>
<organism evidence="9 10">
    <name type="scientific">Micromonospora robiginosa</name>
    <dbReference type="NCBI Taxonomy" id="2749844"/>
    <lineage>
        <taxon>Bacteria</taxon>
        <taxon>Bacillati</taxon>
        <taxon>Actinomycetota</taxon>
        <taxon>Actinomycetes</taxon>
        <taxon>Micromonosporales</taxon>
        <taxon>Micromonosporaceae</taxon>
        <taxon>Micromonospora</taxon>
    </lineage>
</organism>
<evidence type="ECO:0000313" key="10">
    <source>
        <dbReference type="Proteomes" id="UP000510844"/>
    </source>
</evidence>
<dbReference type="Pfam" id="PF16990">
    <property type="entry name" value="CBM_35"/>
    <property type="match status" value="1"/>
</dbReference>
<feature type="active site" description="Proton donor" evidence="4">
    <location>
        <position position="214"/>
    </location>
</feature>
<dbReference type="Gene3D" id="2.60.120.260">
    <property type="entry name" value="Galactose-binding domain-like"/>
    <property type="match status" value="1"/>
</dbReference>
<evidence type="ECO:0000256" key="4">
    <source>
        <dbReference type="PIRSR" id="PIRSR606710-1"/>
    </source>
</evidence>
<evidence type="ECO:0000256" key="7">
    <source>
        <dbReference type="SAM" id="SignalP"/>
    </source>
</evidence>